<comment type="caution">
    <text evidence="2">The sequence shown here is derived from an EMBL/GenBank/DDBJ whole genome shotgun (WGS) entry which is preliminary data.</text>
</comment>
<accession>A0A9W7ETT2</accession>
<dbReference type="EMBL" id="BRXY01000360">
    <property type="protein sequence ID" value="GMH89623.1"/>
    <property type="molecule type" value="Genomic_DNA"/>
</dbReference>
<organism evidence="2 3">
    <name type="scientific">Triparma strigata</name>
    <dbReference type="NCBI Taxonomy" id="1606541"/>
    <lineage>
        <taxon>Eukaryota</taxon>
        <taxon>Sar</taxon>
        <taxon>Stramenopiles</taxon>
        <taxon>Ochrophyta</taxon>
        <taxon>Bolidophyceae</taxon>
        <taxon>Parmales</taxon>
        <taxon>Triparmaceae</taxon>
        <taxon>Triparma</taxon>
    </lineage>
</organism>
<sequence length="328" mass="36027">MLFVGKDGVVGVNMLFSQCVKGGSANRTSKMYQLSDLEALKRAELVKIAKSMGIKANGKTVDMIASIIEQQPKEVQTKTEATSPKEKSEKDGVGCWASPELREMSYNEVRSIAKATPGVKAKGTKVDLIAAIAAVNECEASAFKQPIGSWETSVVDENEAVVEDVDSPKVFTAEVKQDAATEDECIRELEKLMLADLYEEEDQDSEVWDMLKVQEVAKDISNESMTEDFVEEAQPSRPAHFLFEDKENTVRNKNKGKKMSSRNKKKLREKKLENQKIEITRSCFLSPNSFAKLQTGNAPTGMTANEAGGGVFSPASRANMAVLKELLG</sequence>
<evidence type="ECO:0000256" key="1">
    <source>
        <dbReference type="SAM" id="MobiDB-lite"/>
    </source>
</evidence>
<proteinExistence type="predicted"/>
<feature type="compositionally biased region" description="Basic and acidic residues" evidence="1">
    <location>
        <begin position="73"/>
        <end position="92"/>
    </location>
</feature>
<dbReference type="AlphaFoldDB" id="A0A9W7ETT2"/>
<dbReference type="OrthoDB" id="3270863at2759"/>
<evidence type="ECO:0000313" key="3">
    <source>
        <dbReference type="Proteomes" id="UP001165085"/>
    </source>
</evidence>
<protein>
    <recommendedName>
        <fullName evidence="4">SAP domain-containing protein</fullName>
    </recommendedName>
</protein>
<gene>
    <name evidence="2" type="ORF">TrST_g3517</name>
</gene>
<evidence type="ECO:0000313" key="2">
    <source>
        <dbReference type="EMBL" id="GMH89623.1"/>
    </source>
</evidence>
<feature type="region of interest" description="Disordered" evidence="1">
    <location>
        <begin position="73"/>
        <end position="93"/>
    </location>
</feature>
<keyword evidence="3" id="KW-1185">Reference proteome</keyword>
<reference evidence="3" key="1">
    <citation type="journal article" date="2023" name="Commun. Biol.">
        <title>Genome analysis of Parmales, the sister group of diatoms, reveals the evolutionary specialization of diatoms from phago-mixotrophs to photoautotrophs.</title>
        <authorList>
            <person name="Ban H."/>
            <person name="Sato S."/>
            <person name="Yoshikawa S."/>
            <person name="Yamada K."/>
            <person name="Nakamura Y."/>
            <person name="Ichinomiya M."/>
            <person name="Sato N."/>
            <person name="Blanc-Mathieu R."/>
            <person name="Endo H."/>
            <person name="Kuwata A."/>
            <person name="Ogata H."/>
        </authorList>
    </citation>
    <scope>NUCLEOTIDE SEQUENCE [LARGE SCALE GENOMIC DNA]</scope>
    <source>
        <strain evidence="3">NIES 3701</strain>
    </source>
</reference>
<dbReference type="Proteomes" id="UP001165085">
    <property type="component" value="Unassembled WGS sequence"/>
</dbReference>
<evidence type="ECO:0008006" key="4">
    <source>
        <dbReference type="Google" id="ProtNLM"/>
    </source>
</evidence>
<name>A0A9W7ETT2_9STRA</name>